<dbReference type="GO" id="GO:0016020">
    <property type="term" value="C:membrane"/>
    <property type="evidence" value="ECO:0007669"/>
    <property type="project" value="UniProtKB-SubCell"/>
</dbReference>
<dbReference type="SUPFAM" id="SSF52540">
    <property type="entry name" value="P-loop containing nucleoside triphosphate hydrolases"/>
    <property type="match status" value="2"/>
</dbReference>
<evidence type="ECO:0000256" key="9">
    <source>
        <dbReference type="SAM" id="MobiDB-lite"/>
    </source>
</evidence>
<dbReference type="Gene3D" id="3.40.50.300">
    <property type="entry name" value="P-loop containing nucleotide triphosphate hydrolases"/>
    <property type="match status" value="2"/>
</dbReference>
<evidence type="ECO:0000259" key="11">
    <source>
        <dbReference type="PROSITE" id="PS50893"/>
    </source>
</evidence>
<evidence type="ECO:0000256" key="8">
    <source>
        <dbReference type="ARBA" id="ARBA00023136"/>
    </source>
</evidence>
<evidence type="ECO:0000259" key="12">
    <source>
        <dbReference type="PROSITE" id="PS50929"/>
    </source>
</evidence>
<dbReference type="Pfam" id="PF00664">
    <property type="entry name" value="ABC_membrane"/>
    <property type="match status" value="2"/>
</dbReference>
<keyword evidence="4" id="KW-0677">Repeat</keyword>
<dbReference type="InterPro" id="IPR011527">
    <property type="entry name" value="ABC1_TM_dom"/>
</dbReference>
<accession>A0A4P9WC25</accession>
<evidence type="ECO:0000256" key="6">
    <source>
        <dbReference type="ARBA" id="ARBA00022840"/>
    </source>
</evidence>
<evidence type="ECO:0000256" key="10">
    <source>
        <dbReference type="SAM" id="Phobius"/>
    </source>
</evidence>
<keyword evidence="14" id="KW-1185">Reference proteome</keyword>
<keyword evidence="5" id="KW-0547">Nucleotide-binding</keyword>
<dbReference type="InterPro" id="IPR003593">
    <property type="entry name" value="AAA+_ATPase"/>
</dbReference>
<dbReference type="Gene3D" id="1.20.1560.10">
    <property type="entry name" value="ABC transporter type 1, transmembrane domain"/>
    <property type="match status" value="2"/>
</dbReference>
<dbReference type="PROSITE" id="PS50929">
    <property type="entry name" value="ABC_TM1F"/>
    <property type="match status" value="2"/>
</dbReference>
<feature type="domain" description="ABC transporter" evidence="11">
    <location>
        <begin position="222"/>
        <end position="476"/>
    </location>
</feature>
<dbReference type="PANTHER" id="PTHR24223">
    <property type="entry name" value="ATP-BINDING CASSETTE SUB-FAMILY C"/>
    <property type="match status" value="1"/>
</dbReference>
<dbReference type="InterPro" id="IPR027417">
    <property type="entry name" value="P-loop_NTPase"/>
</dbReference>
<feature type="transmembrane region" description="Helical" evidence="10">
    <location>
        <begin position="670"/>
        <end position="695"/>
    </location>
</feature>
<dbReference type="PANTHER" id="PTHR24223:SF353">
    <property type="entry name" value="ABC TRANSPORTER ATP-BINDING PROTEIN_PERMEASE VMR1-RELATED"/>
    <property type="match status" value="1"/>
</dbReference>
<gene>
    <name evidence="13" type="ORF">BDK51DRAFT_40867</name>
</gene>
<feature type="domain" description="ABC transmembrane type-1" evidence="12">
    <location>
        <begin position="670"/>
        <end position="744"/>
    </location>
</feature>
<dbReference type="GO" id="GO:0016887">
    <property type="term" value="F:ATP hydrolysis activity"/>
    <property type="evidence" value="ECO:0007669"/>
    <property type="project" value="InterPro"/>
</dbReference>
<keyword evidence="6" id="KW-0067">ATP-binding</keyword>
<feature type="transmembrane region" description="Helical" evidence="10">
    <location>
        <begin position="518"/>
        <end position="540"/>
    </location>
</feature>
<dbReference type="PROSITE" id="PS50893">
    <property type="entry name" value="ABC_TRANSPORTER_2"/>
    <property type="match status" value="1"/>
</dbReference>
<evidence type="ECO:0000256" key="3">
    <source>
        <dbReference type="ARBA" id="ARBA00022692"/>
    </source>
</evidence>
<reference evidence="14" key="1">
    <citation type="journal article" date="2018" name="Nat. Microbiol.">
        <title>Leveraging single-cell genomics to expand the fungal tree of life.</title>
        <authorList>
            <person name="Ahrendt S.R."/>
            <person name="Quandt C.A."/>
            <person name="Ciobanu D."/>
            <person name="Clum A."/>
            <person name="Salamov A."/>
            <person name="Andreopoulos B."/>
            <person name="Cheng J.F."/>
            <person name="Woyke T."/>
            <person name="Pelin A."/>
            <person name="Henrissat B."/>
            <person name="Reynolds N.K."/>
            <person name="Benny G.L."/>
            <person name="Smith M.E."/>
            <person name="James T.Y."/>
            <person name="Grigoriev I.V."/>
        </authorList>
    </citation>
    <scope>NUCLEOTIDE SEQUENCE [LARGE SCALE GENOMIC DNA]</scope>
</reference>
<sequence>MASPYFLNALTKWVEDPKRDMSVGWGLLAGMFCTLCLRALFNGLLHHASRRALLSVRAISVDEIYQKTLRRCSGIKKNDDEQSEDASLGKIVTLMSKDVERLCEYTACFHRLVCETTLTVVLSLGGLFAIVGCAAFVSLAIIVLCLPAGVFLGNYMDKMDEAIMESTDKRVNAVNKMLQDIRIVKYFAWEPQFIKRINVARSPEIDSWIRVHYPHLRKLPDHRLRDLFRLHPRPRSSPRPSAAPRPLDSVPPDAPPAGEGCKDSSVPDFHDIDVEFPVARLSLVTGGTGSGKSSLILALLGGKLWESQKYLPTSHAVAYVAQTAWIINATIRDNILFGASYDAKRYQETIEACALIRDLEILEGGDLTEINEKGINLSGGQKARISLTRAAYSHAPHLLLDDPLSAVDAPTAKHPLHHCLLGVMKNRTVVLVSQAVSLVLPRANFALVLKSGRVVAKGTPDDLVRNPAAEGVFGLELTASDRETLVHVETATAALQGTGTKLVDDEQKAAGAVLWAVYWFYFEAAGGVVFLSLCSFTMLLTNGLNLLDNLWIQYWTDKVRNATPEIVNGTIRTLVFHAALSSIPPLFGDPASLSPALGLSLPRPSTTTARPSSLASTGLLAGTAMHNNILVSILGARDEAISSDPLMFLLCSFFHDTESVDNTMMSTVELFILGLIAFEAPIFIIGVLPLFYIFWHVANIYLTTARDLKRLESVSRSPHFSQFSETLSGVETVRAYGAQDRLLKASGSVCPLTSSAPSSPSVPVSLSSRLSGTLTAGMTDIILVYAFDFSESLLWFVRYSAEMEMAMNSIESVAEDTATDKGAIRVKDLVIRYAADHPAVLKKISFSVRPGEKVGIVGRTGAGKSTLTLAFFRIVPLASGSITIDGINIDKLGLQDLRSNLTMIPQDPVLFSGTLRSNLDPFEDPSDDALWAALESVHVVDSLGAQ</sequence>
<dbReference type="Proteomes" id="UP000269721">
    <property type="component" value="Unassembled WGS sequence"/>
</dbReference>
<dbReference type="OrthoDB" id="6500128at2759"/>
<dbReference type="InterPro" id="IPR003439">
    <property type="entry name" value="ABC_transporter-like_ATP-bd"/>
</dbReference>
<dbReference type="InterPro" id="IPR036640">
    <property type="entry name" value="ABC1_TM_sf"/>
</dbReference>
<keyword evidence="8 10" id="KW-0472">Membrane</keyword>
<keyword evidence="7 10" id="KW-1133">Transmembrane helix</keyword>
<evidence type="ECO:0000256" key="4">
    <source>
        <dbReference type="ARBA" id="ARBA00022737"/>
    </source>
</evidence>
<dbReference type="SUPFAM" id="SSF90123">
    <property type="entry name" value="ABC transporter transmembrane region"/>
    <property type="match status" value="2"/>
</dbReference>
<feature type="domain" description="ABC transmembrane type-1" evidence="12">
    <location>
        <begin position="1"/>
        <end position="211"/>
    </location>
</feature>
<dbReference type="GO" id="GO:0140359">
    <property type="term" value="F:ABC-type transporter activity"/>
    <property type="evidence" value="ECO:0007669"/>
    <property type="project" value="InterPro"/>
</dbReference>
<name>A0A4P9WC25_9FUNG</name>
<dbReference type="SMART" id="SM00382">
    <property type="entry name" value="AAA"/>
    <property type="match status" value="2"/>
</dbReference>
<dbReference type="GO" id="GO:0005524">
    <property type="term" value="F:ATP binding"/>
    <property type="evidence" value="ECO:0007669"/>
    <property type="project" value="UniProtKB-KW"/>
</dbReference>
<dbReference type="EMBL" id="KZ995852">
    <property type="protein sequence ID" value="RKO89852.1"/>
    <property type="molecule type" value="Genomic_DNA"/>
</dbReference>
<evidence type="ECO:0000313" key="13">
    <source>
        <dbReference type="EMBL" id="RKO89852.1"/>
    </source>
</evidence>
<proteinExistence type="predicted"/>
<dbReference type="CDD" id="cd03250">
    <property type="entry name" value="ABCC_MRP_domain1"/>
    <property type="match status" value="1"/>
</dbReference>
<keyword evidence="13" id="KW-0378">Hydrolase</keyword>
<feature type="transmembrane region" description="Helical" evidence="10">
    <location>
        <begin position="120"/>
        <end position="153"/>
    </location>
</feature>
<comment type="subcellular location">
    <subcellularLocation>
        <location evidence="1">Membrane</location>
    </subcellularLocation>
</comment>
<feature type="transmembrane region" description="Helical" evidence="10">
    <location>
        <begin position="23"/>
        <end position="41"/>
    </location>
</feature>
<protein>
    <submittedName>
        <fullName evidence="13">P-loop containing nucleoside triphosphate hydrolase protein</fullName>
    </submittedName>
</protein>
<dbReference type="InterPro" id="IPR050173">
    <property type="entry name" value="ABC_transporter_C-like"/>
</dbReference>
<feature type="region of interest" description="Disordered" evidence="9">
    <location>
        <begin position="230"/>
        <end position="263"/>
    </location>
</feature>
<evidence type="ECO:0000256" key="1">
    <source>
        <dbReference type="ARBA" id="ARBA00004370"/>
    </source>
</evidence>
<organism evidence="13 14">
    <name type="scientific">Blyttiomyces helicus</name>
    <dbReference type="NCBI Taxonomy" id="388810"/>
    <lineage>
        <taxon>Eukaryota</taxon>
        <taxon>Fungi</taxon>
        <taxon>Fungi incertae sedis</taxon>
        <taxon>Chytridiomycota</taxon>
        <taxon>Chytridiomycota incertae sedis</taxon>
        <taxon>Chytridiomycetes</taxon>
        <taxon>Chytridiomycetes incertae sedis</taxon>
        <taxon>Blyttiomyces</taxon>
    </lineage>
</organism>
<dbReference type="FunFam" id="3.40.50.300:FF:004162">
    <property type="entry name" value="ATP binding cassette subfamily C member 5"/>
    <property type="match status" value="1"/>
</dbReference>
<evidence type="ECO:0000313" key="14">
    <source>
        <dbReference type="Proteomes" id="UP000269721"/>
    </source>
</evidence>
<evidence type="ECO:0000256" key="5">
    <source>
        <dbReference type="ARBA" id="ARBA00022741"/>
    </source>
</evidence>
<keyword evidence="3 10" id="KW-0812">Transmembrane</keyword>
<evidence type="ECO:0000256" key="2">
    <source>
        <dbReference type="ARBA" id="ARBA00022448"/>
    </source>
</evidence>
<dbReference type="AlphaFoldDB" id="A0A4P9WC25"/>
<dbReference type="Pfam" id="PF00005">
    <property type="entry name" value="ABC_tran"/>
    <property type="match status" value="2"/>
</dbReference>
<evidence type="ECO:0000256" key="7">
    <source>
        <dbReference type="ARBA" id="ARBA00022989"/>
    </source>
</evidence>
<keyword evidence="2" id="KW-0813">Transport</keyword>